<dbReference type="InterPro" id="IPR028098">
    <property type="entry name" value="Glyco_trans_4-like_N"/>
</dbReference>
<organism evidence="4 5">
    <name type="scientific">Leptospira idonii</name>
    <dbReference type="NCBI Taxonomy" id="1193500"/>
    <lineage>
        <taxon>Bacteria</taxon>
        <taxon>Pseudomonadati</taxon>
        <taxon>Spirochaetota</taxon>
        <taxon>Spirochaetia</taxon>
        <taxon>Leptospirales</taxon>
        <taxon>Leptospiraceae</taxon>
        <taxon>Leptospira</taxon>
    </lineage>
</organism>
<dbReference type="CDD" id="cd03809">
    <property type="entry name" value="GT4_MtfB-like"/>
    <property type="match status" value="1"/>
</dbReference>
<dbReference type="AlphaFoldDB" id="A0A4V3JXR4"/>
<dbReference type="OrthoDB" id="9797829at2"/>
<comment type="caution">
    <text evidence="4">The sequence shown here is derived from an EMBL/GenBank/DDBJ whole genome shotgun (WGS) entry which is preliminary data.</text>
</comment>
<dbReference type="Pfam" id="PF00534">
    <property type="entry name" value="Glycos_transf_1"/>
    <property type="match status" value="1"/>
</dbReference>
<reference evidence="4" key="1">
    <citation type="journal article" date="2019" name="PLoS Negl. Trop. Dis.">
        <title>Revisiting the worldwide diversity of Leptospira species in the environment.</title>
        <authorList>
            <person name="Vincent A.T."/>
            <person name="Schiettekatte O."/>
            <person name="Bourhy P."/>
            <person name="Veyrier F.J."/>
            <person name="Picardeau M."/>
        </authorList>
    </citation>
    <scope>NUCLEOTIDE SEQUENCE [LARGE SCALE GENOMIC DNA]</scope>
    <source>
        <strain evidence="4">201300427</strain>
    </source>
</reference>
<feature type="domain" description="Glycosyltransferase subfamily 4-like N-terminal" evidence="3">
    <location>
        <begin position="16"/>
        <end position="189"/>
    </location>
</feature>
<dbReference type="EMBL" id="RQHW01000047">
    <property type="protein sequence ID" value="TGN18306.1"/>
    <property type="molecule type" value="Genomic_DNA"/>
</dbReference>
<dbReference type="Pfam" id="PF13439">
    <property type="entry name" value="Glyco_transf_4"/>
    <property type="match status" value="1"/>
</dbReference>
<evidence type="ECO:0000313" key="4">
    <source>
        <dbReference type="EMBL" id="TGN18306.1"/>
    </source>
</evidence>
<keyword evidence="5" id="KW-1185">Reference proteome</keyword>
<evidence type="ECO:0000256" key="1">
    <source>
        <dbReference type="ARBA" id="ARBA00022679"/>
    </source>
</evidence>
<sequence>MEILLDASSLNYPLSGIGYYCLNLYKSLLKVNSGKHNFHFLWHHKKIEDEEAKFLFQALEESRSNLIFQKEYFQNLSPFVPKLHRYLRYADRRLNSLRGFNTNDYDVYHGQDLLFDIPGKARDISTIHDLTTVKFPGFHAEVNIIRNEKKLNYLRENASAVVSVSKHTEKDLLEYYPEFVNRSHVIYNFCHEIFEKESSSFSTEIIDKLQLRNVPYLLSVCTIEPRKNLIQVLRVFELLKQETKYKDIKLVLAGDYGWGNSDFNREFSEHKYKKDIIITGYLRLEDLPILYKNALIFYYLSLYEGFGLPVLEAMKVGSVVIASNVSSIPEVTGKDGAVLVDPQSLEEVLEQSRNLLEKPSLREAYRQNGMKNSAFFQPEEIAKQYLALYEALN</sequence>
<feature type="domain" description="Glycosyl transferase family 1" evidence="2">
    <location>
        <begin position="204"/>
        <end position="371"/>
    </location>
</feature>
<dbReference type="GO" id="GO:0016757">
    <property type="term" value="F:glycosyltransferase activity"/>
    <property type="evidence" value="ECO:0007669"/>
    <property type="project" value="InterPro"/>
</dbReference>
<dbReference type="Proteomes" id="UP000298058">
    <property type="component" value="Unassembled WGS sequence"/>
</dbReference>
<dbReference type="RefSeq" id="WP_135760994.1">
    <property type="nucleotide sequence ID" value="NZ_RQHW01000047.1"/>
</dbReference>
<dbReference type="SUPFAM" id="SSF53756">
    <property type="entry name" value="UDP-Glycosyltransferase/glycogen phosphorylase"/>
    <property type="match status" value="1"/>
</dbReference>
<protein>
    <submittedName>
        <fullName evidence="4">Glycosyltransferase family 1 protein</fullName>
    </submittedName>
</protein>
<dbReference type="Gene3D" id="3.40.50.2000">
    <property type="entry name" value="Glycogen Phosphorylase B"/>
    <property type="match status" value="2"/>
</dbReference>
<evidence type="ECO:0000259" key="3">
    <source>
        <dbReference type="Pfam" id="PF13439"/>
    </source>
</evidence>
<name>A0A4V3JXR4_9LEPT</name>
<dbReference type="PANTHER" id="PTHR46401">
    <property type="entry name" value="GLYCOSYLTRANSFERASE WBBK-RELATED"/>
    <property type="match status" value="1"/>
</dbReference>
<accession>A0A4V3JXR4</accession>
<dbReference type="PANTHER" id="PTHR46401:SF2">
    <property type="entry name" value="GLYCOSYLTRANSFERASE WBBK-RELATED"/>
    <property type="match status" value="1"/>
</dbReference>
<evidence type="ECO:0000259" key="2">
    <source>
        <dbReference type="Pfam" id="PF00534"/>
    </source>
</evidence>
<evidence type="ECO:0000313" key="5">
    <source>
        <dbReference type="Proteomes" id="UP000298058"/>
    </source>
</evidence>
<dbReference type="InterPro" id="IPR001296">
    <property type="entry name" value="Glyco_trans_1"/>
</dbReference>
<proteinExistence type="predicted"/>
<gene>
    <name evidence="4" type="ORF">EHS15_12940</name>
</gene>
<keyword evidence="1 4" id="KW-0808">Transferase</keyword>